<keyword evidence="1" id="KW-0472">Membrane</keyword>
<gene>
    <name evidence="2" type="ORF">GCM10017783_21070</name>
</gene>
<evidence type="ECO:0000256" key="1">
    <source>
        <dbReference type="SAM" id="Phobius"/>
    </source>
</evidence>
<keyword evidence="1" id="KW-1133">Transmembrane helix</keyword>
<accession>A0ABQ3K924</accession>
<feature type="transmembrane region" description="Helical" evidence="1">
    <location>
        <begin position="6"/>
        <end position="26"/>
    </location>
</feature>
<organism evidence="2 3">
    <name type="scientific">Deinococcus piscis</name>
    <dbReference type="NCBI Taxonomy" id="394230"/>
    <lineage>
        <taxon>Bacteria</taxon>
        <taxon>Thermotogati</taxon>
        <taxon>Deinococcota</taxon>
        <taxon>Deinococci</taxon>
        <taxon>Deinococcales</taxon>
        <taxon>Deinococcaceae</taxon>
        <taxon>Deinococcus</taxon>
    </lineage>
</organism>
<keyword evidence="3" id="KW-1185">Reference proteome</keyword>
<proteinExistence type="predicted"/>
<feature type="transmembrane region" description="Helical" evidence="1">
    <location>
        <begin position="38"/>
        <end position="62"/>
    </location>
</feature>
<sequence length="181" mass="19806">MLYLLLSYALLGLMLLGFWGIGYMLGHPGNKHKKQALGAIWVIAGLCLAPVLFISAVGTFLVSDMAGFSRGFYDSYQTPLGHGYYIFSVDSSDNPPYLLLPNEVGSGWRVERVGCSGKDILLQSGNQPSLYAHLTSQGEFRELHDITALGSVEWAPAGKRDLPSACQPEMPQKFVILEHLT</sequence>
<dbReference type="EMBL" id="BNAL01000031">
    <property type="protein sequence ID" value="GHG08308.1"/>
    <property type="molecule type" value="Genomic_DNA"/>
</dbReference>
<keyword evidence="1" id="KW-0812">Transmembrane</keyword>
<name>A0ABQ3K924_9DEIO</name>
<evidence type="ECO:0000313" key="2">
    <source>
        <dbReference type="EMBL" id="GHG08308.1"/>
    </source>
</evidence>
<dbReference type="Proteomes" id="UP000632154">
    <property type="component" value="Unassembled WGS sequence"/>
</dbReference>
<protein>
    <submittedName>
        <fullName evidence="2">Uncharacterized protein</fullName>
    </submittedName>
</protein>
<evidence type="ECO:0000313" key="3">
    <source>
        <dbReference type="Proteomes" id="UP000632154"/>
    </source>
</evidence>
<reference evidence="3" key="1">
    <citation type="journal article" date="2019" name="Int. J. Syst. Evol. Microbiol.">
        <title>The Global Catalogue of Microorganisms (GCM) 10K type strain sequencing project: providing services to taxonomists for standard genome sequencing and annotation.</title>
        <authorList>
            <consortium name="The Broad Institute Genomics Platform"/>
            <consortium name="The Broad Institute Genome Sequencing Center for Infectious Disease"/>
            <person name="Wu L."/>
            <person name="Ma J."/>
        </authorList>
    </citation>
    <scope>NUCLEOTIDE SEQUENCE [LARGE SCALE GENOMIC DNA]</scope>
    <source>
        <strain evidence="3">CGMCC 1.18439</strain>
    </source>
</reference>
<comment type="caution">
    <text evidence="2">The sequence shown here is derived from an EMBL/GenBank/DDBJ whole genome shotgun (WGS) entry which is preliminary data.</text>
</comment>